<dbReference type="InterPro" id="IPR027417">
    <property type="entry name" value="P-loop_NTPase"/>
</dbReference>
<dbReference type="Pfam" id="PF25601">
    <property type="entry name" value="AAA_lid_14"/>
    <property type="match status" value="1"/>
</dbReference>
<dbReference type="Gene3D" id="3.30.450.20">
    <property type="entry name" value="PAS domain"/>
    <property type="match status" value="2"/>
</dbReference>
<dbReference type="PROSITE" id="PS00676">
    <property type="entry name" value="SIGMA54_INTERACT_2"/>
    <property type="match status" value="1"/>
</dbReference>
<feature type="domain" description="PAC" evidence="8">
    <location>
        <begin position="206"/>
        <end position="258"/>
    </location>
</feature>
<dbReference type="PROSITE" id="PS50113">
    <property type="entry name" value="PAC"/>
    <property type="match status" value="1"/>
</dbReference>
<dbReference type="Proteomes" id="UP000605201">
    <property type="component" value="Unassembled WGS sequence"/>
</dbReference>
<gene>
    <name evidence="9" type="ORF">H8D96_01990</name>
</gene>
<dbReference type="InterPro" id="IPR002078">
    <property type="entry name" value="Sigma_54_int"/>
</dbReference>
<keyword evidence="1" id="KW-0547">Nucleotide-binding</keyword>
<dbReference type="Gene3D" id="3.40.50.300">
    <property type="entry name" value="P-loop containing nucleotide triphosphate hydrolases"/>
    <property type="match status" value="1"/>
</dbReference>
<dbReference type="InterPro" id="IPR000014">
    <property type="entry name" value="PAS"/>
</dbReference>
<dbReference type="InterPro" id="IPR058031">
    <property type="entry name" value="AAA_lid_NorR"/>
</dbReference>
<evidence type="ECO:0000256" key="2">
    <source>
        <dbReference type="ARBA" id="ARBA00022840"/>
    </source>
</evidence>
<dbReference type="NCBIfam" id="TIGR00229">
    <property type="entry name" value="sensory_box"/>
    <property type="match status" value="1"/>
</dbReference>
<dbReference type="Pfam" id="PF00158">
    <property type="entry name" value="Sigma54_activat"/>
    <property type="match status" value="1"/>
</dbReference>
<dbReference type="Pfam" id="PF00989">
    <property type="entry name" value="PAS"/>
    <property type="match status" value="1"/>
</dbReference>
<dbReference type="Gene3D" id="1.10.10.60">
    <property type="entry name" value="Homeodomain-like"/>
    <property type="match status" value="1"/>
</dbReference>
<dbReference type="Gene3D" id="1.10.8.60">
    <property type="match status" value="1"/>
</dbReference>
<dbReference type="InterPro" id="IPR013767">
    <property type="entry name" value="PAS_fold"/>
</dbReference>
<dbReference type="EMBL" id="JACNIG010000068">
    <property type="protein sequence ID" value="MBC8430668.1"/>
    <property type="molecule type" value="Genomic_DNA"/>
</dbReference>
<dbReference type="GO" id="GO:0006355">
    <property type="term" value="P:regulation of DNA-templated transcription"/>
    <property type="evidence" value="ECO:0007669"/>
    <property type="project" value="InterPro"/>
</dbReference>
<dbReference type="Pfam" id="PF13426">
    <property type="entry name" value="PAS_9"/>
    <property type="match status" value="1"/>
</dbReference>
<dbReference type="InterPro" id="IPR002197">
    <property type="entry name" value="HTH_Fis"/>
</dbReference>
<feature type="domain" description="Sigma-54 factor interaction" evidence="6">
    <location>
        <begin position="265"/>
        <end position="494"/>
    </location>
</feature>
<dbReference type="GO" id="GO:0043565">
    <property type="term" value="F:sequence-specific DNA binding"/>
    <property type="evidence" value="ECO:0007669"/>
    <property type="project" value="InterPro"/>
</dbReference>
<dbReference type="AlphaFoldDB" id="A0A8J6NY42"/>
<dbReference type="InterPro" id="IPR000700">
    <property type="entry name" value="PAS-assoc_C"/>
</dbReference>
<dbReference type="PROSITE" id="PS50045">
    <property type="entry name" value="SIGMA54_INTERACT_4"/>
    <property type="match status" value="1"/>
</dbReference>
<evidence type="ECO:0000256" key="5">
    <source>
        <dbReference type="ARBA" id="ARBA00023163"/>
    </source>
</evidence>
<dbReference type="SMART" id="SM00382">
    <property type="entry name" value="AAA"/>
    <property type="match status" value="1"/>
</dbReference>
<dbReference type="SUPFAM" id="SSF52540">
    <property type="entry name" value="P-loop containing nucleoside triphosphate hydrolases"/>
    <property type="match status" value="1"/>
</dbReference>
<evidence type="ECO:0000256" key="1">
    <source>
        <dbReference type="ARBA" id="ARBA00022741"/>
    </source>
</evidence>
<dbReference type="SMART" id="SM00091">
    <property type="entry name" value="PAS"/>
    <property type="match status" value="2"/>
</dbReference>
<dbReference type="InterPro" id="IPR003593">
    <property type="entry name" value="AAA+_ATPase"/>
</dbReference>
<dbReference type="InterPro" id="IPR035965">
    <property type="entry name" value="PAS-like_dom_sf"/>
</dbReference>
<dbReference type="PANTHER" id="PTHR32071:SF57">
    <property type="entry name" value="C4-DICARBOXYLATE TRANSPORT TRANSCRIPTIONAL REGULATORY PROTEIN DCTD"/>
    <property type="match status" value="1"/>
</dbReference>
<dbReference type="SUPFAM" id="SSF55785">
    <property type="entry name" value="PYP-like sensor domain (PAS domain)"/>
    <property type="match status" value="2"/>
</dbReference>
<dbReference type="PROSITE" id="PS50112">
    <property type="entry name" value="PAS"/>
    <property type="match status" value="1"/>
</dbReference>
<evidence type="ECO:0000259" key="6">
    <source>
        <dbReference type="PROSITE" id="PS50045"/>
    </source>
</evidence>
<evidence type="ECO:0000259" key="8">
    <source>
        <dbReference type="PROSITE" id="PS50113"/>
    </source>
</evidence>
<dbReference type="FunFam" id="3.40.50.300:FF:000006">
    <property type="entry name" value="DNA-binding transcriptional regulator NtrC"/>
    <property type="match status" value="1"/>
</dbReference>
<dbReference type="InterPro" id="IPR009057">
    <property type="entry name" value="Homeodomain-like_sf"/>
</dbReference>
<keyword evidence="4" id="KW-0238">DNA-binding</keyword>
<name>A0A8J6NY42_9BACT</name>
<evidence type="ECO:0000313" key="9">
    <source>
        <dbReference type="EMBL" id="MBC8430668.1"/>
    </source>
</evidence>
<dbReference type="Pfam" id="PF02954">
    <property type="entry name" value="HTH_8"/>
    <property type="match status" value="1"/>
</dbReference>
<dbReference type="GO" id="GO:0005524">
    <property type="term" value="F:ATP binding"/>
    <property type="evidence" value="ECO:0007669"/>
    <property type="project" value="UniProtKB-KW"/>
</dbReference>
<accession>A0A8J6NY42</accession>
<dbReference type="SUPFAM" id="SSF46689">
    <property type="entry name" value="Homeodomain-like"/>
    <property type="match status" value="1"/>
</dbReference>
<sequence length="575" mass="65193">MDEILIKYSQLVSIFDYFSVGVIIIKPDRKIVAMNRSAELITGHSASAAIGEYCHQTFNDYLCGGECKFYQILKTGEELGSADLEIVDQSYEVHSITKLISPIYGPDQKLLGCIEIFQDHSAFKDLIERVRHDDRRLKIILDNLDIGVLTVDCSGHVSFFNTMAEKITGFMRKEILGKSCATLFGKDTFDDVFLLTETISDGRPRSNKEEEIITHEGQVIPIRANVMALKNEEGRIVGGLATIADLSLKYQLDSAIRDRYTFYDMIGKDPAMQKIFDIIPLIAASDATVLVEGPTGTGKDILAKVIHTASSRREKPLVKVNCAALPDNLLESEMFGYAKGAFTGAEKDKPGRFQEADGGTIFLDEIGDLPLSLQAKLLRVLEDKEFYPLGSRKTTKVNIRIIAATNQGLDQLVKAKLFREDLFYRLNVMRLELPPLKDRKGDLPLLISHILKRLCVIRDTRVDKISENAMEILLNHEYPGNVRELENIIEHALIICQENTIERKHLPLALQKKDTFPMIFQQEKIDLDKEIGSSEQNMIREMLHKYNWNRSKTAQALNINRTTLWRKMKKYNMAF</sequence>
<feature type="domain" description="PAS" evidence="7">
    <location>
        <begin position="133"/>
        <end position="179"/>
    </location>
</feature>
<keyword evidence="2" id="KW-0067">ATP-binding</keyword>
<protein>
    <submittedName>
        <fullName evidence="9">Sigma 54-interacting transcriptional regulator</fullName>
    </submittedName>
</protein>
<dbReference type="PRINTS" id="PR01590">
    <property type="entry name" value="HTHFIS"/>
</dbReference>
<evidence type="ECO:0000313" key="10">
    <source>
        <dbReference type="Proteomes" id="UP000605201"/>
    </source>
</evidence>
<evidence type="ECO:0000256" key="3">
    <source>
        <dbReference type="ARBA" id="ARBA00023015"/>
    </source>
</evidence>
<keyword evidence="5" id="KW-0804">Transcription</keyword>
<comment type="caution">
    <text evidence="9">The sequence shown here is derived from an EMBL/GenBank/DDBJ whole genome shotgun (WGS) entry which is preliminary data.</text>
</comment>
<dbReference type="PROSITE" id="PS00688">
    <property type="entry name" value="SIGMA54_INTERACT_3"/>
    <property type="match status" value="1"/>
</dbReference>
<dbReference type="InterPro" id="IPR025944">
    <property type="entry name" value="Sigma_54_int_dom_CS"/>
</dbReference>
<reference evidence="9 10" key="1">
    <citation type="submission" date="2020-08" db="EMBL/GenBank/DDBJ databases">
        <title>Bridging the membrane lipid divide: bacteria of the FCB group superphylum have the potential to synthesize archaeal ether lipids.</title>
        <authorList>
            <person name="Villanueva L."/>
            <person name="Von Meijenfeldt F.A.B."/>
            <person name="Westbye A.B."/>
            <person name="Yadav S."/>
            <person name="Hopmans E.C."/>
            <person name="Dutilh B.E."/>
            <person name="Sinninghe Damste J.S."/>
        </authorList>
    </citation>
    <scope>NUCLEOTIDE SEQUENCE [LARGE SCALE GENOMIC DNA]</scope>
    <source>
        <strain evidence="9">NIOZ-UU17</strain>
    </source>
</reference>
<dbReference type="InterPro" id="IPR025943">
    <property type="entry name" value="Sigma_54_int_dom_ATP-bd_2"/>
</dbReference>
<dbReference type="CDD" id="cd00009">
    <property type="entry name" value="AAA"/>
    <property type="match status" value="1"/>
</dbReference>
<evidence type="ECO:0000259" key="7">
    <source>
        <dbReference type="PROSITE" id="PS50112"/>
    </source>
</evidence>
<dbReference type="CDD" id="cd00130">
    <property type="entry name" value="PAS"/>
    <property type="match status" value="1"/>
</dbReference>
<keyword evidence="3" id="KW-0805">Transcription regulation</keyword>
<dbReference type="PANTHER" id="PTHR32071">
    <property type="entry name" value="TRANSCRIPTIONAL REGULATORY PROTEIN"/>
    <property type="match status" value="1"/>
</dbReference>
<organism evidence="9 10">
    <name type="scientific">Candidatus Desulfatibia vada</name>
    <dbReference type="NCBI Taxonomy" id="2841696"/>
    <lineage>
        <taxon>Bacteria</taxon>
        <taxon>Pseudomonadati</taxon>
        <taxon>Thermodesulfobacteriota</taxon>
        <taxon>Desulfobacteria</taxon>
        <taxon>Desulfobacterales</taxon>
        <taxon>Desulfobacterales incertae sedis</taxon>
        <taxon>Candidatus Desulfatibia</taxon>
    </lineage>
</organism>
<evidence type="ECO:0000256" key="4">
    <source>
        <dbReference type="ARBA" id="ARBA00023125"/>
    </source>
</evidence>
<proteinExistence type="predicted"/>